<evidence type="ECO:0000313" key="2">
    <source>
        <dbReference type="EMBL" id="KAL2276685.1"/>
    </source>
</evidence>
<evidence type="ECO:0000313" key="3">
    <source>
        <dbReference type="Proteomes" id="UP001600888"/>
    </source>
</evidence>
<feature type="signal peptide" evidence="1">
    <location>
        <begin position="1"/>
        <end position="15"/>
    </location>
</feature>
<gene>
    <name evidence="2" type="ORF">FJTKL_00493</name>
</gene>
<feature type="chain" id="PRO_5046067595" evidence="1">
    <location>
        <begin position="16"/>
        <end position="90"/>
    </location>
</feature>
<keyword evidence="1" id="KW-0732">Signal</keyword>
<comment type="caution">
    <text evidence="2">The sequence shown here is derived from an EMBL/GenBank/DDBJ whole genome shotgun (WGS) entry which is preliminary data.</text>
</comment>
<dbReference type="Proteomes" id="UP001600888">
    <property type="component" value="Unassembled WGS sequence"/>
</dbReference>
<sequence length="90" mass="9212">MRFFTAATFVLAAAAAPVDRSETSASGQIEKRLDPITISIITGVTSSALKSLAANSKGTEMADSSIPKIAADTNNGACGFLASNLLMTCQ</sequence>
<reference evidence="2 3" key="1">
    <citation type="submission" date="2024-03" db="EMBL/GenBank/DDBJ databases">
        <title>A high-quality draft genome sequence of Diaporthe vaccinii, a causative agent of upright dieback and viscid rot disease in cranberry plants.</title>
        <authorList>
            <person name="Sarrasin M."/>
            <person name="Lang B.F."/>
            <person name="Burger G."/>
        </authorList>
    </citation>
    <scope>NUCLEOTIDE SEQUENCE [LARGE SCALE GENOMIC DNA]</scope>
    <source>
        <strain evidence="2 3">IS7</strain>
    </source>
</reference>
<protein>
    <submittedName>
        <fullName evidence="2">Uncharacterized protein</fullName>
    </submittedName>
</protein>
<keyword evidence="3" id="KW-1185">Reference proteome</keyword>
<evidence type="ECO:0000256" key="1">
    <source>
        <dbReference type="SAM" id="SignalP"/>
    </source>
</evidence>
<organism evidence="2 3">
    <name type="scientific">Diaporthe vaccinii</name>
    <dbReference type="NCBI Taxonomy" id="105482"/>
    <lineage>
        <taxon>Eukaryota</taxon>
        <taxon>Fungi</taxon>
        <taxon>Dikarya</taxon>
        <taxon>Ascomycota</taxon>
        <taxon>Pezizomycotina</taxon>
        <taxon>Sordariomycetes</taxon>
        <taxon>Sordariomycetidae</taxon>
        <taxon>Diaporthales</taxon>
        <taxon>Diaporthaceae</taxon>
        <taxon>Diaporthe</taxon>
        <taxon>Diaporthe eres species complex</taxon>
    </lineage>
</organism>
<name>A0ABR4E2Q3_9PEZI</name>
<dbReference type="EMBL" id="JBAWTH010000109">
    <property type="protein sequence ID" value="KAL2276685.1"/>
    <property type="molecule type" value="Genomic_DNA"/>
</dbReference>
<proteinExistence type="predicted"/>
<accession>A0ABR4E2Q3</accession>